<feature type="transmembrane region" description="Helical" evidence="7">
    <location>
        <begin position="505"/>
        <end position="523"/>
    </location>
</feature>
<evidence type="ECO:0000256" key="7">
    <source>
        <dbReference type="SAM" id="Phobius"/>
    </source>
</evidence>
<dbReference type="AlphaFoldDB" id="A0AAV5L1Y3"/>
<proteinExistence type="predicted"/>
<dbReference type="GO" id="GO:0016887">
    <property type="term" value="F:ATP hydrolysis activity"/>
    <property type="evidence" value="ECO:0007669"/>
    <property type="project" value="InterPro"/>
</dbReference>
<feature type="transmembrane region" description="Helical" evidence="7">
    <location>
        <begin position="431"/>
        <end position="449"/>
    </location>
</feature>
<dbReference type="GO" id="GO:0016020">
    <property type="term" value="C:membrane"/>
    <property type="evidence" value="ECO:0007669"/>
    <property type="project" value="UniProtKB-SubCell"/>
</dbReference>
<dbReference type="Pfam" id="PF00005">
    <property type="entry name" value="ABC_tran"/>
    <property type="match status" value="1"/>
</dbReference>
<keyword evidence="5 7" id="KW-0472">Membrane</keyword>
<sequence length="532" mass="59094">MESPGSITSRKMVQTLEDNNSMTEINIQRIKSFETKTRLESGEAIRRTKSLSSKCLININELVRVASGTFDDETGSFPSRTSSNESILGATFPLDKSSDNATSQENSDSSSWSKTQIEPSLPICLKFEDVKYKVPTKNMKSSGSEKYILESGTITYNDQPYTRSLKRRIGFVMQDDVAFPHLTVKETLTYAALLHLPSTLTLQQKKGRAMDVLNELGLERIRVYIGTEIVLNPSLLFLDEPTSGLDSTTALWIVQMLQDIAKSGKTVVTTIHQPSSRLFSMFDKLILLGKSSSLYFGKASEAMMYVLFNWVFSTHAMNPAEFLIDLANGNLNDKSVPLELEDITSPGEDKGPSAVLVDEGFFPLFTSIFIFPQERAMLVKERSVGMYKLSAYFVARNIIDLPLDLTLPIVIVAAQGLGLAIGAACKDLKKATILASVIVTTFMLAGGFFEEVPPFMSWARYVSFTYHTYRLLLRIQYGCSGSDPKSSSCKSPFRGLKLDRPGIEISAIIAMIIGYRLLAYIILGRMKLRTMT</sequence>
<evidence type="ECO:0000259" key="8">
    <source>
        <dbReference type="PROSITE" id="PS50893"/>
    </source>
</evidence>
<evidence type="ECO:0000256" key="4">
    <source>
        <dbReference type="ARBA" id="ARBA00022989"/>
    </source>
</evidence>
<dbReference type="InterPro" id="IPR013525">
    <property type="entry name" value="ABC2_TM"/>
</dbReference>
<feature type="compositionally biased region" description="Polar residues" evidence="6">
    <location>
        <begin position="99"/>
        <end position="115"/>
    </location>
</feature>
<dbReference type="Gene3D" id="3.40.50.300">
    <property type="entry name" value="P-loop containing nucleotide triphosphate hydrolases"/>
    <property type="match status" value="1"/>
</dbReference>
<protein>
    <recommendedName>
        <fullName evidence="8">ABC transporter domain-containing protein</fullName>
    </recommendedName>
</protein>
<dbReference type="EMBL" id="BPVZ01000089">
    <property type="protein sequence ID" value="GKV31014.1"/>
    <property type="molecule type" value="Genomic_DNA"/>
</dbReference>
<feature type="domain" description="ABC transporter" evidence="8">
    <location>
        <begin position="46"/>
        <end position="315"/>
    </location>
</feature>
<evidence type="ECO:0000256" key="2">
    <source>
        <dbReference type="ARBA" id="ARBA00022448"/>
    </source>
</evidence>
<gene>
    <name evidence="9" type="ORF">SLEP1_g39761</name>
</gene>
<evidence type="ECO:0000256" key="5">
    <source>
        <dbReference type="ARBA" id="ARBA00023136"/>
    </source>
</evidence>
<keyword evidence="4 7" id="KW-1133">Transmembrane helix</keyword>
<feature type="transmembrane region" description="Helical" evidence="7">
    <location>
        <begin position="405"/>
        <end position="424"/>
    </location>
</feature>
<evidence type="ECO:0000313" key="9">
    <source>
        <dbReference type="EMBL" id="GKV31014.1"/>
    </source>
</evidence>
<accession>A0AAV5L1Y3</accession>
<feature type="compositionally biased region" description="Polar residues" evidence="6">
    <location>
        <begin position="76"/>
        <end position="86"/>
    </location>
</feature>
<comment type="caution">
    <text evidence="9">The sequence shown here is derived from an EMBL/GenBank/DDBJ whole genome shotgun (WGS) entry which is preliminary data.</text>
</comment>
<comment type="subcellular location">
    <subcellularLocation>
        <location evidence="1">Membrane</location>
        <topology evidence="1">Multi-pass membrane protein</topology>
    </subcellularLocation>
</comment>
<evidence type="ECO:0000313" key="10">
    <source>
        <dbReference type="Proteomes" id="UP001054252"/>
    </source>
</evidence>
<dbReference type="InterPro" id="IPR050352">
    <property type="entry name" value="ABCG_transporters"/>
</dbReference>
<dbReference type="GO" id="GO:0005524">
    <property type="term" value="F:ATP binding"/>
    <property type="evidence" value="ECO:0007669"/>
    <property type="project" value="InterPro"/>
</dbReference>
<dbReference type="Pfam" id="PF01061">
    <property type="entry name" value="ABC2_membrane"/>
    <property type="match status" value="1"/>
</dbReference>
<reference evidence="9 10" key="1">
    <citation type="journal article" date="2021" name="Commun. Biol.">
        <title>The genome of Shorea leprosula (Dipterocarpaceae) highlights the ecological relevance of drought in aseasonal tropical rainforests.</title>
        <authorList>
            <person name="Ng K.K.S."/>
            <person name="Kobayashi M.J."/>
            <person name="Fawcett J.A."/>
            <person name="Hatakeyama M."/>
            <person name="Paape T."/>
            <person name="Ng C.H."/>
            <person name="Ang C.C."/>
            <person name="Tnah L.H."/>
            <person name="Lee C.T."/>
            <person name="Nishiyama T."/>
            <person name="Sese J."/>
            <person name="O'Brien M.J."/>
            <person name="Copetti D."/>
            <person name="Mohd Noor M.I."/>
            <person name="Ong R.C."/>
            <person name="Putra M."/>
            <person name="Sireger I.Z."/>
            <person name="Indrioko S."/>
            <person name="Kosugi Y."/>
            <person name="Izuno A."/>
            <person name="Isagi Y."/>
            <person name="Lee S.L."/>
            <person name="Shimizu K.K."/>
        </authorList>
    </citation>
    <scope>NUCLEOTIDE SEQUENCE [LARGE SCALE GENOMIC DNA]</scope>
    <source>
        <strain evidence="9">214</strain>
    </source>
</reference>
<dbReference type="GO" id="GO:0140359">
    <property type="term" value="F:ABC-type transporter activity"/>
    <property type="evidence" value="ECO:0007669"/>
    <property type="project" value="InterPro"/>
</dbReference>
<dbReference type="PANTHER" id="PTHR48041:SF66">
    <property type="entry name" value="ABC TRANSPORTER G FAMILY MEMBER 22-LIKE ISOFORM X1"/>
    <property type="match status" value="1"/>
</dbReference>
<dbReference type="InterPro" id="IPR003439">
    <property type="entry name" value="ABC_transporter-like_ATP-bd"/>
</dbReference>
<dbReference type="PROSITE" id="PS50893">
    <property type="entry name" value="ABC_TRANSPORTER_2"/>
    <property type="match status" value="1"/>
</dbReference>
<keyword evidence="2" id="KW-0813">Transport</keyword>
<evidence type="ECO:0000256" key="1">
    <source>
        <dbReference type="ARBA" id="ARBA00004141"/>
    </source>
</evidence>
<dbReference type="PANTHER" id="PTHR48041">
    <property type="entry name" value="ABC TRANSPORTER G FAMILY MEMBER 28"/>
    <property type="match status" value="1"/>
</dbReference>
<keyword evidence="3 7" id="KW-0812">Transmembrane</keyword>
<organism evidence="9 10">
    <name type="scientific">Rubroshorea leprosula</name>
    <dbReference type="NCBI Taxonomy" id="152421"/>
    <lineage>
        <taxon>Eukaryota</taxon>
        <taxon>Viridiplantae</taxon>
        <taxon>Streptophyta</taxon>
        <taxon>Embryophyta</taxon>
        <taxon>Tracheophyta</taxon>
        <taxon>Spermatophyta</taxon>
        <taxon>Magnoliopsida</taxon>
        <taxon>eudicotyledons</taxon>
        <taxon>Gunneridae</taxon>
        <taxon>Pentapetalae</taxon>
        <taxon>rosids</taxon>
        <taxon>malvids</taxon>
        <taxon>Malvales</taxon>
        <taxon>Dipterocarpaceae</taxon>
        <taxon>Rubroshorea</taxon>
    </lineage>
</organism>
<dbReference type="SUPFAM" id="SSF52540">
    <property type="entry name" value="P-loop containing nucleoside triphosphate hydrolases"/>
    <property type="match status" value="1"/>
</dbReference>
<feature type="region of interest" description="Disordered" evidence="6">
    <location>
        <begin position="70"/>
        <end position="115"/>
    </location>
</feature>
<dbReference type="InterPro" id="IPR027417">
    <property type="entry name" value="P-loop_NTPase"/>
</dbReference>
<evidence type="ECO:0000256" key="6">
    <source>
        <dbReference type="SAM" id="MobiDB-lite"/>
    </source>
</evidence>
<keyword evidence="10" id="KW-1185">Reference proteome</keyword>
<dbReference type="Proteomes" id="UP001054252">
    <property type="component" value="Unassembled WGS sequence"/>
</dbReference>
<name>A0AAV5L1Y3_9ROSI</name>
<evidence type="ECO:0000256" key="3">
    <source>
        <dbReference type="ARBA" id="ARBA00022692"/>
    </source>
</evidence>